<evidence type="ECO:0000256" key="3">
    <source>
        <dbReference type="ARBA" id="ARBA00022679"/>
    </source>
</evidence>
<name>A0A930U9S1_9FLAO</name>
<dbReference type="EMBL" id="JADHEC010000003">
    <property type="protein sequence ID" value="MBF2707484.1"/>
    <property type="molecule type" value="Genomic_DNA"/>
</dbReference>
<feature type="active site" description="Nucleophile" evidence="7">
    <location>
        <position position="453"/>
    </location>
</feature>
<evidence type="ECO:0000256" key="8">
    <source>
        <dbReference type="SAM" id="SignalP"/>
    </source>
</evidence>
<feature type="active site" description="Proton donor/acceptor" evidence="7">
    <location>
        <position position="434"/>
    </location>
</feature>
<feature type="domain" description="L,D-TPase catalytic" evidence="9">
    <location>
        <begin position="324"/>
        <end position="478"/>
    </location>
</feature>
<organism evidence="10 11">
    <name type="scientific">Flavobacterium soyangense</name>
    <dbReference type="NCBI Taxonomy" id="2023265"/>
    <lineage>
        <taxon>Bacteria</taxon>
        <taxon>Pseudomonadati</taxon>
        <taxon>Bacteroidota</taxon>
        <taxon>Flavobacteriia</taxon>
        <taxon>Flavobacteriales</taxon>
        <taxon>Flavobacteriaceae</taxon>
        <taxon>Flavobacterium</taxon>
    </lineage>
</organism>
<dbReference type="InterPro" id="IPR038063">
    <property type="entry name" value="Transpep_catalytic_dom"/>
</dbReference>
<dbReference type="GO" id="GO:0004180">
    <property type="term" value="F:carboxypeptidase activity"/>
    <property type="evidence" value="ECO:0007669"/>
    <property type="project" value="UniProtKB-ARBA"/>
</dbReference>
<dbReference type="PANTHER" id="PTHR41533:SF2">
    <property type="entry name" value="BLR7131 PROTEIN"/>
    <property type="match status" value="1"/>
</dbReference>
<keyword evidence="8" id="KW-0732">Signal</keyword>
<keyword evidence="6 7" id="KW-0961">Cell wall biogenesis/degradation</keyword>
<evidence type="ECO:0000313" key="10">
    <source>
        <dbReference type="EMBL" id="MBF2707484.1"/>
    </source>
</evidence>
<keyword evidence="5 7" id="KW-0573">Peptidoglycan synthesis</keyword>
<evidence type="ECO:0000256" key="2">
    <source>
        <dbReference type="ARBA" id="ARBA00005992"/>
    </source>
</evidence>
<dbReference type="Gene3D" id="2.40.440.10">
    <property type="entry name" value="L,D-transpeptidase catalytic domain-like"/>
    <property type="match status" value="1"/>
</dbReference>
<comment type="similarity">
    <text evidence="2">Belongs to the YkuD family.</text>
</comment>
<dbReference type="AlphaFoldDB" id="A0A930U9S1"/>
<accession>A0A930U9S1</accession>
<dbReference type="CDD" id="cd16913">
    <property type="entry name" value="YkuD_like"/>
    <property type="match status" value="1"/>
</dbReference>
<evidence type="ECO:0000256" key="6">
    <source>
        <dbReference type="ARBA" id="ARBA00023316"/>
    </source>
</evidence>
<feature type="signal peptide" evidence="8">
    <location>
        <begin position="1"/>
        <end position="20"/>
    </location>
</feature>
<protein>
    <submittedName>
        <fullName evidence="10">L,D-transpeptidase family protein</fullName>
    </submittedName>
</protein>
<keyword evidence="11" id="KW-1185">Reference proteome</keyword>
<dbReference type="GO" id="GO:0016740">
    <property type="term" value="F:transferase activity"/>
    <property type="evidence" value="ECO:0007669"/>
    <property type="project" value="UniProtKB-KW"/>
</dbReference>
<evidence type="ECO:0000256" key="1">
    <source>
        <dbReference type="ARBA" id="ARBA00004752"/>
    </source>
</evidence>
<dbReference type="GO" id="GO:0009252">
    <property type="term" value="P:peptidoglycan biosynthetic process"/>
    <property type="evidence" value="ECO:0007669"/>
    <property type="project" value="UniProtKB-KW"/>
</dbReference>
<dbReference type="Pfam" id="PF20142">
    <property type="entry name" value="Scaffold"/>
    <property type="match status" value="1"/>
</dbReference>
<comment type="pathway">
    <text evidence="1 7">Cell wall biogenesis; peptidoglycan biosynthesis.</text>
</comment>
<dbReference type="GO" id="GO:0071555">
    <property type="term" value="P:cell wall organization"/>
    <property type="evidence" value="ECO:0007669"/>
    <property type="project" value="UniProtKB-UniRule"/>
</dbReference>
<dbReference type="InterPro" id="IPR005490">
    <property type="entry name" value="LD_TPept_cat_dom"/>
</dbReference>
<evidence type="ECO:0000256" key="4">
    <source>
        <dbReference type="ARBA" id="ARBA00022960"/>
    </source>
</evidence>
<evidence type="ECO:0000313" key="11">
    <source>
        <dbReference type="Proteomes" id="UP000646211"/>
    </source>
</evidence>
<reference evidence="10" key="1">
    <citation type="submission" date="2020-11" db="EMBL/GenBank/DDBJ databases">
        <title>Genome of Flavobacterium soyangense.</title>
        <authorList>
            <person name="Liu Q."/>
            <person name="Xin Y.-H."/>
        </authorList>
    </citation>
    <scope>NUCLEOTIDE SEQUENCE</scope>
    <source>
        <strain evidence="10">CGMCC 1.13493</strain>
    </source>
</reference>
<dbReference type="InterPro" id="IPR045380">
    <property type="entry name" value="LD_TPept_scaffold_dom"/>
</dbReference>
<sequence length="536" mass="62878">MKKFILSIVVLFLGFFLVSAQHNKNENQTAKKTSLTKVLLKLNGDKATTHINDAIISGFFKKYPDLKIYQSDVTILYKTRKYKPIWHENKDLIEFAHLLYLKVNQLEEEGVESDLANKDEINEIFNSEFPKSLSQTDTELMLSSMYLFYAKKVYYGIDTKKIQEIGWFIPRKNLSYGNLLNSLLANPELLNKNENQLFRQYYKLRDVLKKYRQIEKNGDWKFITSDSLEREFRPKDSSKTIGQIRHRLAVAGDLKQDSKSNIYDEELMAGVLNYKKRNGFKPDYIIASKHIQNMNVPVEQYIKTIKLNMERCRWIDPELTKANEYIIINIPSYKLLFKRNGKTELESKLFVGKNMTETVVFSSNMAQIIFSPYWYVPKSIIDYELKYEIEREKNYLATHNMEWNNGKVRQKPGVNNTLGLVKFVFPNSNDIYLHDTPSKNLFKYEYRAFSHGCINIDKAKELAEAILKNDPDWPIERINEAMNGKKETICNLKKKIPIHIGYFTAWVNDSGEINFFTDIYSRDDCLAELLFSDDFK</sequence>
<dbReference type="GO" id="GO:0008360">
    <property type="term" value="P:regulation of cell shape"/>
    <property type="evidence" value="ECO:0007669"/>
    <property type="project" value="UniProtKB-UniRule"/>
</dbReference>
<dbReference type="PANTHER" id="PTHR41533">
    <property type="entry name" value="L,D-TRANSPEPTIDASE HI_1667-RELATED"/>
    <property type="match status" value="1"/>
</dbReference>
<proteinExistence type="inferred from homology"/>
<keyword evidence="3" id="KW-0808">Transferase</keyword>
<dbReference type="SUPFAM" id="SSF141523">
    <property type="entry name" value="L,D-transpeptidase catalytic domain-like"/>
    <property type="match status" value="1"/>
</dbReference>
<keyword evidence="4 7" id="KW-0133">Cell shape</keyword>
<evidence type="ECO:0000259" key="9">
    <source>
        <dbReference type="PROSITE" id="PS52029"/>
    </source>
</evidence>
<dbReference type="Pfam" id="PF03734">
    <property type="entry name" value="YkuD"/>
    <property type="match status" value="1"/>
</dbReference>
<dbReference type="InterPro" id="IPR052905">
    <property type="entry name" value="LD-transpeptidase_YkuD-like"/>
</dbReference>
<evidence type="ECO:0000256" key="7">
    <source>
        <dbReference type="PROSITE-ProRule" id="PRU01373"/>
    </source>
</evidence>
<gene>
    <name evidence="10" type="ORF">IR213_02590</name>
</gene>
<dbReference type="PROSITE" id="PS52029">
    <property type="entry name" value="LD_TPASE"/>
    <property type="match status" value="1"/>
</dbReference>
<feature type="chain" id="PRO_5037159231" evidence="8">
    <location>
        <begin position="21"/>
        <end position="536"/>
    </location>
</feature>
<dbReference type="RefSeq" id="WP_194310746.1">
    <property type="nucleotide sequence ID" value="NZ_JADHEC010000003.1"/>
</dbReference>
<evidence type="ECO:0000256" key="5">
    <source>
        <dbReference type="ARBA" id="ARBA00022984"/>
    </source>
</evidence>
<dbReference type="Proteomes" id="UP000646211">
    <property type="component" value="Unassembled WGS sequence"/>
</dbReference>
<comment type="caution">
    <text evidence="10">The sequence shown here is derived from an EMBL/GenBank/DDBJ whole genome shotgun (WGS) entry which is preliminary data.</text>
</comment>